<evidence type="ECO:0000313" key="4">
    <source>
        <dbReference type="EMBL" id="KAA9163651.1"/>
    </source>
</evidence>
<dbReference type="InterPro" id="IPR024516">
    <property type="entry name" value="Mce_C"/>
</dbReference>
<evidence type="ECO:0000259" key="2">
    <source>
        <dbReference type="Pfam" id="PF02470"/>
    </source>
</evidence>
<keyword evidence="5" id="KW-1185">Reference proteome</keyword>
<dbReference type="InterPro" id="IPR005693">
    <property type="entry name" value="Mce"/>
</dbReference>
<dbReference type="PANTHER" id="PTHR33371">
    <property type="entry name" value="INTERMEMBRANE PHOSPHOLIPID TRANSPORT SYSTEM BINDING PROTEIN MLAD-RELATED"/>
    <property type="match status" value="1"/>
</dbReference>
<name>A0A5N0VFR8_9PSEU</name>
<accession>A0A5N0VFR8</accession>
<reference evidence="4" key="1">
    <citation type="submission" date="2019-09" db="EMBL/GenBank/DDBJ databases">
        <authorList>
            <person name="Teo W.F.A."/>
            <person name="Duangmal K."/>
        </authorList>
    </citation>
    <scope>NUCLEOTIDE SEQUENCE [LARGE SCALE GENOMIC DNA]</scope>
    <source>
        <strain evidence="4">K81G1</strain>
    </source>
</reference>
<gene>
    <name evidence="4" type="ORF">FPZ12_009125</name>
</gene>
<feature type="domain" description="Mce/MlaD" evidence="2">
    <location>
        <begin position="36"/>
        <end position="112"/>
    </location>
</feature>
<keyword evidence="1" id="KW-1133">Transmembrane helix</keyword>
<proteinExistence type="predicted"/>
<feature type="domain" description="Mammalian cell entry C-terminal" evidence="3">
    <location>
        <begin position="115"/>
        <end position="289"/>
    </location>
</feature>
<dbReference type="RefSeq" id="WP_144760601.1">
    <property type="nucleotide sequence ID" value="NZ_VMNW02000009.1"/>
</dbReference>
<dbReference type="Pfam" id="PF11887">
    <property type="entry name" value="Mce4_CUP1"/>
    <property type="match status" value="1"/>
</dbReference>
<dbReference type="GO" id="GO:0005576">
    <property type="term" value="C:extracellular region"/>
    <property type="evidence" value="ECO:0007669"/>
    <property type="project" value="TreeGrafter"/>
</dbReference>
<dbReference type="InterPro" id="IPR003399">
    <property type="entry name" value="Mce/MlaD"/>
</dbReference>
<feature type="transmembrane region" description="Helical" evidence="1">
    <location>
        <begin position="7"/>
        <end position="31"/>
    </location>
</feature>
<dbReference type="Proteomes" id="UP000319769">
    <property type="component" value="Unassembled WGS sequence"/>
</dbReference>
<keyword evidence="1" id="KW-0472">Membrane</keyword>
<organism evidence="4 5">
    <name type="scientific">Amycolatopsis acidicola</name>
    <dbReference type="NCBI Taxonomy" id="2596893"/>
    <lineage>
        <taxon>Bacteria</taxon>
        <taxon>Bacillati</taxon>
        <taxon>Actinomycetota</taxon>
        <taxon>Actinomycetes</taxon>
        <taxon>Pseudonocardiales</taxon>
        <taxon>Pseudonocardiaceae</taxon>
        <taxon>Amycolatopsis</taxon>
    </lineage>
</organism>
<sequence>MKRAGLLVKVLAFVTATVVMTGALVVVFGGFRFEATNTYEAVFDDISGMKTASEVRAAGVDVGRVESTDRLPDNTILVTFSVGTKIPLTTGSTAVIRYKNLVGDRYLQLGPGPGAPLPAGGKIPKTQTRPALDLDALYNGFTPLFQGLQPDQVNRLSSSLIAVLQGQGSAVDSLLSDLGSVTTTLADRRTLISGVVDQLNTVLETLVQRAPELDDTIVNLQTLVSGLAQDREQLGGDLAGIDDLTTTVGDLLARERPGLQGNVAQLSRFSQVITSDQAALDNLIRRLPGYYVSLGRIGANQSAFQFYVCGVQLRLTTPAGKITTPFINSGNVQRC</sequence>
<dbReference type="PANTHER" id="PTHR33371:SF17">
    <property type="entry name" value="MCE-FAMILY PROTEIN MCE1B"/>
    <property type="match status" value="1"/>
</dbReference>
<dbReference type="NCBIfam" id="TIGR00996">
    <property type="entry name" value="Mtu_fam_mce"/>
    <property type="match status" value="1"/>
</dbReference>
<protein>
    <submittedName>
        <fullName evidence="4">MCE family protein</fullName>
    </submittedName>
</protein>
<dbReference type="InterPro" id="IPR052336">
    <property type="entry name" value="MlaD_Phospholipid_Transporter"/>
</dbReference>
<dbReference type="AlphaFoldDB" id="A0A5N0VFR8"/>
<evidence type="ECO:0000313" key="5">
    <source>
        <dbReference type="Proteomes" id="UP000319769"/>
    </source>
</evidence>
<evidence type="ECO:0000256" key="1">
    <source>
        <dbReference type="SAM" id="Phobius"/>
    </source>
</evidence>
<comment type="caution">
    <text evidence="4">The sequence shown here is derived from an EMBL/GenBank/DDBJ whole genome shotgun (WGS) entry which is preliminary data.</text>
</comment>
<dbReference type="EMBL" id="VMNW02000009">
    <property type="protein sequence ID" value="KAA9163651.1"/>
    <property type="molecule type" value="Genomic_DNA"/>
</dbReference>
<dbReference type="OrthoDB" id="338143at2"/>
<dbReference type="GO" id="GO:0051701">
    <property type="term" value="P:biological process involved in interaction with host"/>
    <property type="evidence" value="ECO:0007669"/>
    <property type="project" value="TreeGrafter"/>
</dbReference>
<keyword evidence="1" id="KW-0812">Transmembrane</keyword>
<dbReference type="Pfam" id="PF02470">
    <property type="entry name" value="MlaD"/>
    <property type="match status" value="1"/>
</dbReference>
<evidence type="ECO:0000259" key="3">
    <source>
        <dbReference type="Pfam" id="PF11887"/>
    </source>
</evidence>